<dbReference type="InterPro" id="IPR015942">
    <property type="entry name" value="Asp/Glu/hydantoin_racemase"/>
</dbReference>
<dbReference type="PANTHER" id="PTHR28047">
    <property type="entry name" value="PROTEIN DCG1"/>
    <property type="match status" value="1"/>
</dbReference>
<dbReference type="RefSeq" id="WP_194150901.1">
    <property type="nucleotide sequence ID" value="NZ_BJCL01000007.1"/>
</dbReference>
<dbReference type="InterPro" id="IPR052186">
    <property type="entry name" value="Hydantoin_racemase-like"/>
</dbReference>
<proteinExistence type="inferred from homology"/>
<accession>A0A480AR66</accession>
<gene>
    <name evidence="2" type="ORF">AQPW35_29820</name>
</gene>
<dbReference type="AlphaFoldDB" id="A0A480AR66"/>
<name>A0A480AR66_9BURK</name>
<evidence type="ECO:0000313" key="2">
    <source>
        <dbReference type="EMBL" id="GCL63901.1"/>
    </source>
</evidence>
<protein>
    <submittedName>
        <fullName evidence="2">Asp/Glu/hydantoin racemase</fullName>
    </submittedName>
</protein>
<comment type="similarity">
    <text evidence="1">Belongs to the HyuE racemase family.</text>
</comment>
<reference evidence="3" key="1">
    <citation type="submission" date="2019-03" db="EMBL/GenBank/DDBJ databases">
        <title>Aquabacterium pictum sp.nov., the first bacteriochlorophyll a-containing freshwater bacterium in the genus Aquabacterium of the class Betaproteobacteria.</title>
        <authorList>
            <person name="Hirose S."/>
            <person name="Tank M."/>
            <person name="Hara E."/>
            <person name="Tamaki H."/>
            <person name="Takaichi S."/>
            <person name="Haruta S."/>
            <person name="Hanada S."/>
        </authorList>
    </citation>
    <scope>NUCLEOTIDE SEQUENCE [LARGE SCALE GENOMIC DNA]</scope>
    <source>
        <strain evidence="3">W35</strain>
    </source>
</reference>
<dbReference type="Proteomes" id="UP000301751">
    <property type="component" value="Unassembled WGS sequence"/>
</dbReference>
<organism evidence="2 3">
    <name type="scientific">Pseudaquabacterium pictum</name>
    <dbReference type="NCBI Taxonomy" id="2315236"/>
    <lineage>
        <taxon>Bacteria</taxon>
        <taxon>Pseudomonadati</taxon>
        <taxon>Pseudomonadota</taxon>
        <taxon>Betaproteobacteria</taxon>
        <taxon>Burkholderiales</taxon>
        <taxon>Sphaerotilaceae</taxon>
        <taxon>Pseudaquabacterium</taxon>
    </lineage>
</organism>
<dbReference type="PANTHER" id="PTHR28047:SF5">
    <property type="entry name" value="PROTEIN DCG1"/>
    <property type="match status" value="1"/>
</dbReference>
<evidence type="ECO:0000313" key="3">
    <source>
        <dbReference type="Proteomes" id="UP000301751"/>
    </source>
</evidence>
<sequence>MPTLLLINPNTSAHVTALLARHAQAMAPAGAILHALTAPFGEPYIATPAAADTATRAVPAAWAAHLAAHGAPDAVLVACFGDPGVAALRATTTVPVLGLAEVAMREADALAAADPAGRYAIVTGGAAWGPMLEDLATQLGLAARLAGVVTVERTGAELLADPPAAEALLLGACQQALALGGVRAIVIGGAALADLAAPLAPRVPVPLIDNVRAGLQAAWTAAWHAACKPTPHPSTETP</sequence>
<comment type="caution">
    <text evidence="2">The sequence shown here is derived from an EMBL/GenBank/DDBJ whole genome shotgun (WGS) entry which is preliminary data.</text>
</comment>
<dbReference type="EMBL" id="BJCL01000007">
    <property type="protein sequence ID" value="GCL63901.1"/>
    <property type="molecule type" value="Genomic_DNA"/>
</dbReference>
<keyword evidence="3" id="KW-1185">Reference proteome</keyword>
<dbReference type="Pfam" id="PF01177">
    <property type="entry name" value="Asp_Glu_race"/>
    <property type="match status" value="1"/>
</dbReference>
<evidence type="ECO:0000256" key="1">
    <source>
        <dbReference type="ARBA" id="ARBA00038414"/>
    </source>
</evidence>
<dbReference type="GO" id="GO:0047661">
    <property type="term" value="F:amino-acid racemase activity"/>
    <property type="evidence" value="ECO:0007669"/>
    <property type="project" value="InterPro"/>
</dbReference>
<dbReference type="Gene3D" id="3.40.50.12500">
    <property type="match status" value="1"/>
</dbReference>
<dbReference type="InterPro" id="IPR053714">
    <property type="entry name" value="Iso_Racemase_Enz_sf"/>
</dbReference>